<comment type="caution">
    <text evidence="3">The sequence shown here is derived from an EMBL/GenBank/DDBJ whole genome shotgun (WGS) entry which is preliminary data.</text>
</comment>
<protein>
    <submittedName>
        <fullName evidence="3">IS110 family transposase</fullName>
    </submittedName>
</protein>
<evidence type="ECO:0000313" key="4">
    <source>
        <dbReference type="Proteomes" id="UP001193035"/>
    </source>
</evidence>
<dbReference type="Proteomes" id="UP001193035">
    <property type="component" value="Unassembled WGS sequence"/>
</dbReference>
<dbReference type="EMBL" id="VCPD01000002">
    <property type="protein sequence ID" value="TMV09188.1"/>
    <property type="molecule type" value="Genomic_DNA"/>
</dbReference>
<sequence>MIGIDVSRDWLDIHCLPDGHRLRFPNTAEGHARLTDVATERRALVCFESTGGQEWRLWAALDTAGIRTRQLPPAQIKAFAASCGTRAKTDRIDAELIVRFMAFRPEAGRCLPHEKLRLLRALTSKRGQLVETRKRLLAQIKAHGKLGTADLFDDMNDALKTLLDGQIAELEMRMDRVIAADVELAETAKILRSIPGIGPVSSTMLIAEMPELGQISGEQQAALTGLAPIAHDSGTLRGKRAIGGGRRLLRHVMFQAALVAAHHNPALKVFADRLRAAGKPHKAIITAVARKLVTMANALCKSRQCWGSQRV</sequence>
<organism evidence="3 4">
    <name type="scientific">Ruegeria sediminis</name>
    <dbReference type="NCBI Taxonomy" id="2583820"/>
    <lineage>
        <taxon>Bacteria</taxon>
        <taxon>Pseudomonadati</taxon>
        <taxon>Pseudomonadota</taxon>
        <taxon>Alphaproteobacteria</taxon>
        <taxon>Rhodobacterales</taxon>
        <taxon>Roseobacteraceae</taxon>
        <taxon>Ruegeria</taxon>
    </lineage>
</organism>
<dbReference type="NCBIfam" id="NF033542">
    <property type="entry name" value="transpos_IS110"/>
    <property type="match status" value="1"/>
</dbReference>
<reference evidence="3 4" key="1">
    <citation type="submission" date="2019-05" db="EMBL/GenBank/DDBJ databases">
        <title>Ruegeria sp. nov., isolated from tidal flat.</title>
        <authorList>
            <person name="Kim W."/>
        </authorList>
    </citation>
    <scope>NUCLEOTIDE SEQUENCE [LARGE SCALE GENOMIC DNA]</scope>
    <source>
        <strain evidence="3 4">CAU 1488</strain>
    </source>
</reference>
<name>A0ABY2X1S7_9RHOB</name>
<evidence type="ECO:0000259" key="2">
    <source>
        <dbReference type="Pfam" id="PF02371"/>
    </source>
</evidence>
<feature type="domain" description="Transposase IS116/IS110/IS902 C-terminal" evidence="2">
    <location>
        <begin position="189"/>
        <end position="268"/>
    </location>
</feature>
<gene>
    <name evidence="3" type="ORF">FGK63_08050</name>
</gene>
<proteinExistence type="predicted"/>
<keyword evidence="4" id="KW-1185">Reference proteome</keyword>
<feature type="domain" description="Transposase IS110-like N-terminal" evidence="1">
    <location>
        <begin position="2"/>
        <end position="143"/>
    </location>
</feature>
<dbReference type="RefSeq" id="WP_138841216.1">
    <property type="nucleotide sequence ID" value="NZ_VCPD01000002.1"/>
</dbReference>
<dbReference type="Pfam" id="PF02371">
    <property type="entry name" value="Transposase_20"/>
    <property type="match status" value="1"/>
</dbReference>
<evidence type="ECO:0000313" key="3">
    <source>
        <dbReference type="EMBL" id="TMV09188.1"/>
    </source>
</evidence>
<dbReference type="InterPro" id="IPR047650">
    <property type="entry name" value="Transpos_IS110"/>
</dbReference>
<dbReference type="PANTHER" id="PTHR33055">
    <property type="entry name" value="TRANSPOSASE FOR INSERTION SEQUENCE ELEMENT IS1111A"/>
    <property type="match status" value="1"/>
</dbReference>
<accession>A0ABY2X1S7</accession>
<dbReference type="InterPro" id="IPR002525">
    <property type="entry name" value="Transp_IS110-like_N"/>
</dbReference>
<dbReference type="InterPro" id="IPR003346">
    <property type="entry name" value="Transposase_20"/>
</dbReference>
<dbReference type="PANTHER" id="PTHR33055:SF3">
    <property type="entry name" value="PUTATIVE TRANSPOSASE FOR IS117-RELATED"/>
    <property type="match status" value="1"/>
</dbReference>
<dbReference type="Pfam" id="PF01548">
    <property type="entry name" value="DEDD_Tnp_IS110"/>
    <property type="match status" value="1"/>
</dbReference>
<evidence type="ECO:0000259" key="1">
    <source>
        <dbReference type="Pfam" id="PF01548"/>
    </source>
</evidence>